<dbReference type="EMBL" id="MFZF01000033">
    <property type="protein sequence ID" value="OGK15200.1"/>
    <property type="molecule type" value="Genomic_DNA"/>
</dbReference>
<organism evidence="1 2">
    <name type="scientific">Candidatus Roizmanbacteria bacterium RIFCSPHIGHO2_01_FULL_39_12b</name>
    <dbReference type="NCBI Taxonomy" id="1802030"/>
    <lineage>
        <taxon>Bacteria</taxon>
        <taxon>Candidatus Roizmaniibacteriota</taxon>
    </lineage>
</organism>
<name>A0A1F7G8J7_9BACT</name>
<evidence type="ECO:0000313" key="1">
    <source>
        <dbReference type="EMBL" id="OGK15200.1"/>
    </source>
</evidence>
<proteinExistence type="predicted"/>
<evidence type="ECO:0008006" key="3">
    <source>
        <dbReference type="Google" id="ProtNLM"/>
    </source>
</evidence>
<gene>
    <name evidence="1" type="ORF">A2690_00280</name>
</gene>
<evidence type="ECO:0000313" key="2">
    <source>
        <dbReference type="Proteomes" id="UP000178372"/>
    </source>
</evidence>
<dbReference type="AlphaFoldDB" id="A0A1F7G8J7"/>
<dbReference type="Proteomes" id="UP000178372">
    <property type="component" value="Unassembled WGS sequence"/>
</dbReference>
<dbReference type="InterPro" id="IPR007060">
    <property type="entry name" value="FtsL/DivIC"/>
</dbReference>
<dbReference type="Pfam" id="PF04977">
    <property type="entry name" value="DivIC"/>
    <property type="match status" value="1"/>
</dbReference>
<sequence>MIQTIKNIAFFFVAAALIASLTNSLNEYRKKQNFYNTYEKQLQNERVTNKKLKSKIAQSRDYFIIEEIIREKLNKTKPNEYIIIMPPPKQVAQSISQHTKPTYRQWMDLFFY</sequence>
<reference evidence="1 2" key="1">
    <citation type="journal article" date="2016" name="Nat. Commun.">
        <title>Thousands of microbial genomes shed light on interconnected biogeochemical processes in an aquifer system.</title>
        <authorList>
            <person name="Anantharaman K."/>
            <person name="Brown C.T."/>
            <person name="Hug L.A."/>
            <person name="Sharon I."/>
            <person name="Castelle C.J."/>
            <person name="Probst A.J."/>
            <person name="Thomas B.C."/>
            <person name="Singh A."/>
            <person name="Wilkins M.J."/>
            <person name="Karaoz U."/>
            <person name="Brodie E.L."/>
            <person name="Williams K.H."/>
            <person name="Hubbard S.S."/>
            <person name="Banfield J.F."/>
        </authorList>
    </citation>
    <scope>NUCLEOTIDE SEQUENCE [LARGE SCALE GENOMIC DNA]</scope>
</reference>
<comment type="caution">
    <text evidence="1">The sequence shown here is derived from an EMBL/GenBank/DDBJ whole genome shotgun (WGS) entry which is preliminary data.</text>
</comment>
<accession>A0A1F7G8J7</accession>
<protein>
    <recommendedName>
        <fullName evidence="3">Cell division protein FtsL</fullName>
    </recommendedName>
</protein>